<dbReference type="Gene3D" id="1.10.260.40">
    <property type="entry name" value="lambda repressor-like DNA-binding domains"/>
    <property type="match status" value="1"/>
</dbReference>
<evidence type="ECO:0000313" key="2">
    <source>
        <dbReference type="Proteomes" id="UP000183994"/>
    </source>
</evidence>
<keyword evidence="2" id="KW-1185">Reference proteome</keyword>
<name>A0A1M6GWM0_9BACT</name>
<organism evidence="1 2">
    <name type="scientific">Desulfatibacillum alkenivorans DSM 16219</name>
    <dbReference type="NCBI Taxonomy" id="1121393"/>
    <lineage>
        <taxon>Bacteria</taxon>
        <taxon>Pseudomonadati</taxon>
        <taxon>Thermodesulfobacteriota</taxon>
        <taxon>Desulfobacteria</taxon>
        <taxon>Desulfobacterales</taxon>
        <taxon>Desulfatibacillaceae</taxon>
        <taxon>Desulfatibacillum</taxon>
    </lineage>
</organism>
<dbReference type="AlphaFoldDB" id="A0A1M6GWM0"/>
<dbReference type="Gene3D" id="3.10.20.860">
    <property type="match status" value="1"/>
</dbReference>
<dbReference type="InterPro" id="IPR001387">
    <property type="entry name" value="Cro/C1-type_HTH"/>
</dbReference>
<dbReference type="NCBIfam" id="TIGR03830">
    <property type="entry name" value="CxxCG_CxxCG_HTH"/>
    <property type="match status" value="1"/>
</dbReference>
<evidence type="ECO:0000313" key="1">
    <source>
        <dbReference type="EMBL" id="SHJ14361.1"/>
    </source>
</evidence>
<dbReference type="EMBL" id="FQZU01000004">
    <property type="protein sequence ID" value="SHJ14361.1"/>
    <property type="molecule type" value="Genomic_DNA"/>
</dbReference>
<accession>A0A1M6GWM0</accession>
<protein>
    <submittedName>
        <fullName evidence="1">Putative zinc finger/helix-turn-helix protein, YgiT family</fullName>
    </submittedName>
</protein>
<dbReference type="RefSeq" id="WP_073473816.1">
    <property type="nucleotide sequence ID" value="NZ_FQZU01000004.1"/>
</dbReference>
<dbReference type="InterPro" id="IPR022452">
    <property type="entry name" value="MqsA"/>
</dbReference>
<dbReference type="SUPFAM" id="SSF47413">
    <property type="entry name" value="lambda repressor-like DNA-binding domains"/>
    <property type="match status" value="1"/>
</dbReference>
<proteinExistence type="predicted"/>
<sequence>MKNSDPICPGCGASMPLCTKEATIQFRGREITVEVACHVCPDCGLEAGTPEQACTIQAAIAEAYRFQEGMMTGREITETRWSKGLSQEELAEKTGFPLREIQCWEAGAIQSKEQDDLLRQILTDESPA</sequence>
<dbReference type="STRING" id="1121393.SAMN02745216_01131"/>
<reference evidence="2" key="1">
    <citation type="submission" date="2016-11" db="EMBL/GenBank/DDBJ databases">
        <authorList>
            <person name="Varghese N."/>
            <person name="Submissions S."/>
        </authorList>
    </citation>
    <scope>NUCLEOTIDE SEQUENCE [LARGE SCALE GENOMIC DNA]</scope>
    <source>
        <strain evidence="2">DSM 16219</strain>
    </source>
</reference>
<dbReference type="CDD" id="cd00093">
    <property type="entry name" value="HTH_XRE"/>
    <property type="match status" value="1"/>
</dbReference>
<dbReference type="InterPro" id="IPR010982">
    <property type="entry name" value="Lambda_DNA-bd_dom_sf"/>
</dbReference>
<dbReference type="Proteomes" id="UP000183994">
    <property type="component" value="Unassembled WGS sequence"/>
</dbReference>
<gene>
    <name evidence="1" type="ORF">SAMN02745216_01131</name>
</gene>
<dbReference type="OrthoDB" id="123556at2"/>
<dbReference type="GO" id="GO:0003677">
    <property type="term" value="F:DNA binding"/>
    <property type="evidence" value="ECO:0007669"/>
    <property type="project" value="InterPro"/>
</dbReference>